<dbReference type="Proteomes" id="UP000011922">
    <property type="component" value="Unassembled WGS sequence"/>
</dbReference>
<accession>M5PRB5</accession>
<organism evidence="1 2">
    <name type="scientific">Desulfocurvibacter africanus PCS</name>
    <dbReference type="NCBI Taxonomy" id="1262666"/>
    <lineage>
        <taxon>Bacteria</taxon>
        <taxon>Pseudomonadati</taxon>
        <taxon>Thermodesulfobacteriota</taxon>
        <taxon>Desulfovibrionia</taxon>
        <taxon>Desulfovibrionales</taxon>
        <taxon>Desulfovibrionaceae</taxon>
        <taxon>Desulfocurvibacter</taxon>
    </lineage>
</organism>
<dbReference type="PATRIC" id="fig|1262666.3.peg.2385"/>
<dbReference type="OrthoDB" id="877111at2"/>
<evidence type="ECO:0000313" key="2">
    <source>
        <dbReference type="Proteomes" id="UP000011922"/>
    </source>
</evidence>
<proteinExistence type="predicted"/>
<name>M5PRB5_DESAF</name>
<evidence type="ECO:0000313" key="1">
    <source>
        <dbReference type="EMBL" id="EMG36927.1"/>
    </source>
</evidence>
<protein>
    <submittedName>
        <fullName evidence="1">Uncharacterized protein</fullName>
    </submittedName>
</protein>
<dbReference type="AlphaFoldDB" id="M5PRB5"/>
<dbReference type="EMBL" id="AOSV01000025">
    <property type="protein sequence ID" value="EMG36927.1"/>
    <property type="molecule type" value="Genomic_DNA"/>
</dbReference>
<gene>
    <name evidence="1" type="ORF">PCS_02347</name>
</gene>
<sequence length="330" mass="38195">MKIEVAESLVRSWLRHCEGCQVVELNWKPSPEWSLVISKELEATFTDMQARFPQAIKKTASLGQFLRQAEIDVLGMRIAPNGKVEMVFAVDSAFHSKGLSYGNDDGTRCRVQNKLLRTALLLDAYFHGIEAQILFVSPKINPGRASLLATALMETKDFFVERSQASFFLCGPDEFRDRILMPVLKLKDSIADTSELFLRSWQLVALFISEEKTNEAPAASMIQKSKEVLKQNYNEKRNALISAYYMSKYEHENLHLGNQSETFKQMAETYRINYRTLQNYRDYFDPHTGSHRRGWHQVDIPPQFKEIHNEFMLYEEPKLREIVLQSLRKG</sequence>
<comment type="caution">
    <text evidence="1">The sequence shown here is derived from an EMBL/GenBank/DDBJ whole genome shotgun (WGS) entry which is preliminary data.</text>
</comment>
<dbReference type="RefSeq" id="WP_005987379.1">
    <property type="nucleotide sequence ID" value="NZ_AOSV01000025.1"/>
</dbReference>
<reference evidence="1 2" key="1">
    <citation type="journal article" date="2013" name="Genome Announc.">
        <title>Draft Genome Sequence for Desulfovibrio africanus Strain PCS.</title>
        <authorList>
            <person name="Brown S.D."/>
            <person name="Utturkar S.M."/>
            <person name="Arkin A.P."/>
            <person name="Deutschbauer A.M."/>
            <person name="Elias D.A."/>
            <person name="Hazen T.C."/>
            <person name="Chakraborty R."/>
        </authorList>
    </citation>
    <scope>NUCLEOTIDE SEQUENCE [LARGE SCALE GENOMIC DNA]</scope>
    <source>
        <strain evidence="1 2">PCS</strain>
    </source>
</reference>